<dbReference type="InterPro" id="IPR005828">
    <property type="entry name" value="MFS_sugar_transport-like"/>
</dbReference>
<dbReference type="OrthoDB" id="6884957at2759"/>
<feature type="domain" description="Major facilitator superfamily (MFS) profile" evidence="7">
    <location>
        <begin position="166"/>
        <end position="594"/>
    </location>
</feature>
<feature type="compositionally biased region" description="Polar residues" evidence="5">
    <location>
        <begin position="47"/>
        <end position="61"/>
    </location>
</feature>
<keyword evidence="3 6" id="KW-1133">Transmembrane helix</keyword>
<dbReference type="PANTHER" id="PTHR24064">
    <property type="entry name" value="SOLUTE CARRIER FAMILY 22 MEMBER"/>
    <property type="match status" value="1"/>
</dbReference>
<protein>
    <submittedName>
        <fullName evidence="8">Solute carrier family 22 member 3</fullName>
    </submittedName>
</protein>
<feature type="transmembrane region" description="Helical" evidence="6">
    <location>
        <begin position="450"/>
        <end position="471"/>
    </location>
</feature>
<dbReference type="AlphaFoldDB" id="A0A6A4VBE6"/>
<feature type="compositionally biased region" description="Basic residues" evidence="5">
    <location>
        <begin position="19"/>
        <end position="34"/>
    </location>
</feature>
<feature type="transmembrane region" description="Helical" evidence="6">
    <location>
        <begin position="329"/>
        <end position="348"/>
    </location>
</feature>
<dbReference type="InterPro" id="IPR036259">
    <property type="entry name" value="MFS_trans_sf"/>
</dbReference>
<keyword evidence="2 6" id="KW-0812">Transmembrane</keyword>
<evidence type="ECO:0000256" key="5">
    <source>
        <dbReference type="SAM" id="MobiDB-lite"/>
    </source>
</evidence>
<evidence type="ECO:0000259" key="7">
    <source>
        <dbReference type="PROSITE" id="PS50850"/>
    </source>
</evidence>
<dbReference type="Pfam" id="PF00083">
    <property type="entry name" value="Sugar_tr"/>
    <property type="match status" value="1"/>
</dbReference>
<evidence type="ECO:0000256" key="1">
    <source>
        <dbReference type="ARBA" id="ARBA00004141"/>
    </source>
</evidence>
<dbReference type="GO" id="GO:0016020">
    <property type="term" value="C:membrane"/>
    <property type="evidence" value="ECO:0007669"/>
    <property type="project" value="UniProtKB-SubCell"/>
</dbReference>
<feature type="transmembrane region" description="Helical" evidence="6">
    <location>
        <begin position="420"/>
        <end position="438"/>
    </location>
</feature>
<feature type="region of interest" description="Disordered" evidence="5">
    <location>
        <begin position="1"/>
        <end position="73"/>
    </location>
</feature>
<feature type="transmembrane region" description="Helical" evidence="6">
    <location>
        <begin position="243"/>
        <end position="263"/>
    </location>
</feature>
<dbReference type="Proteomes" id="UP000440578">
    <property type="component" value="Unassembled WGS sequence"/>
</dbReference>
<evidence type="ECO:0000313" key="8">
    <source>
        <dbReference type="EMBL" id="KAF0291816.1"/>
    </source>
</evidence>
<feature type="transmembrane region" description="Helical" evidence="6">
    <location>
        <begin position="478"/>
        <end position="500"/>
    </location>
</feature>
<comment type="caution">
    <text evidence="8">The sequence shown here is derived from an EMBL/GenBank/DDBJ whole genome shotgun (WGS) entry which is preliminary data.</text>
</comment>
<dbReference type="EMBL" id="VIIS01001854">
    <property type="protein sequence ID" value="KAF0291816.1"/>
    <property type="molecule type" value="Genomic_DNA"/>
</dbReference>
<dbReference type="GO" id="GO:0022857">
    <property type="term" value="F:transmembrane transporter activity"/>
    <property type="evidence" value="ECO:0007669"/>
    <property type="project" value="InterPro"/>
</dbReference>
<evidence type="ECO:0000256" key="6">
    <source>
        <dbReference type="SAM" id="Phobius"/>
    </source>
</evidence>
<sequence length="652" mass="71560">MPHEEEGKNGSALPSATRGSRRGPQKSSVRRQSVKRQASREFLPRAVQSSSISEPTPSDVTNGAGGGASGAGRRFEGDFDEILEEVGGYGRFQWRILVLMQPPFMFLGFTLLSQLWLLLEPDHWCKVPELEALGFSPLDARNISIPTEERAGRQQFSRCLRYDVNFSQIADVAGWRPDADTPLTACSSGWHYDFSELYPTIVSDLDWVCDDAWKSPLSTALFFVGSIFGTLLFGAVSDRFGRLPALVAANLTACVAGVVSAFARSLGVFAVTRFIFGMANNLQTTLAMVFLSEFVGVRWRGMVVNLPLATSFCLGMTILPWIAWGAGHWQYVALATSIPMAFPLIYLVTGVPESCRWLQQTGQLDRAIAEMRRIAKENGRTVSEETWQQFTEAATLKYKEEQERPAPGLRQLARHPRLRTRMLVLMFSTAILLLLFDLTSRNTDFDVDIFTAQTLLAVSEAPADLLTWLLVDTLGRRWTITVSTALTSGAGLALAILLHLGTAPAAASTAVAVFCRFCTTVSVNVLMTLSMELIPTDVRSRAFSLTQVAGHAGSVLSPLILFLERVWRGLPQLVLAALALLGAVSVSLLPETRGLPLPDTLAEGEEFGKEQRWLQCYCGSEEDGEMHPGVSDERHGADNSALELEQDTVTQM</sequence>
<feature type="region of interest" description="Disordered" evidence="5">
    <location>
        <begin position="624"/>
        <end position="652"/>
    </location>
</feature>
<feature type="transmembrane region" description="Helical" evidence="6">
    <location>
        <begin position="506"/>
        <end position="530"/>
    </location>
</feature>
<gene>
    <name evidence="8" type="primary">SLC22A3</name>
    <name evidence="8" type="ORF">FJT64_010121</name>
</gene>
<dbReference type="PROSITE" id="PS50850">
    <property type="entry name" value="MFS"/>
    <property type="match status" value="1"/>
</dbReference>
<feature type="transmembrane region" description="Helical" evidence="6">
    <location>
        <begin position="96"/>
        <end position="119"/>
    </location>
</feature>
<dbReference type="SUPFAM" id="SSF103473">
    <property type="entry name" value="MFS general substrate transporter"/>
    <property type="match status" value="1"/>
</dbReference>
<evidence type="ECO:0000313" key="9">
    <source>
        <dbReference type="Proteomes" id="UP000440578"/>
    </source>
</evidence>
<feature type="transmembrane region" description="Helical" evidence="6">
    <location>
        <begin position="269"/>
        <end position="291"/>
    </location>
</feature>
<evidence type="ECO:0000256" key="3">
    <source>
        <dbReference type="ARBA" id="ARBA00022989"/>
    </source>
</evidence>
<dbReference type="Gene3D" id="1.20.1250.20">
    <property type="entry name" value="MFS general substrate transporter like domains"/>
    <property type="match status" value="1"/>
</dbReference>
<feature type="transmembrane region" description="Helical" evidence="6">
    <location>
        <begin position="303"/>
        <end position="323"/>
    </location>
</feature>
<evidence type="ECO:0000256" key="4">
    <source>
        <dbReference type="ARBA" id="ARBA00023136"/>
    </source>
</evidence>
<dbReference type="InterPro" id="IPR020846">
    <property type="entry name" value="MFS_dom"/>
</dbReference>
<keyword evidence="4 6" id="KW-0472">Membrane</keyword>
<keyword evidence="9" id="KW-1185">Reference proteome</keyword>
<organism evidence="8 9">
    <name type="scientific">Amphibalanus amphitrite</name>
    <name type="common">Striped barnacle</name>
    <name type="synonym">Balanus amphitrite</name>
    <dbReference type="NCBI Taxonomy" id="1232801"/>
    <lineage>
        <taxon>Eukaryota</taxon>
        <taxon>Metazoa</taxon>
        <taxon>Ecdysozoa</taxon>
        <taxon>Arthropoda</taxon>
        <taxon>Crustacea</taxon>
        <taxon>Multicrustacea</taxon>
        <taxon>Cirripedia</taxon>
        <taxon>Thoracica</taxon>
        <taxon>Thoracicalcarea</taxon>
        <taxon>Balanomorpha</taxon>
        <taxon>Balanoidea</taxon>
        <taxon>Balanidae</taxon>
        <taxon>Amphibalaninae</taxon>
        <taxon>Amphibalanus</taxon>
    </lineage>
</organism>
<comment type="subcellular location">
    <subcellularLocation>
        <location evidence="1">Membrane</location>
        <topology evidence="1">Multi-pass membrane protein</topology>
    </subcellularLocation>
</comment>
<accession>A0A6A4VBE6</accession>
<feature type="transmembrane region" description="Helical" evidence="6">
    <location>
        <begin position="217"/>
        <end position="236"/>
    </location>
</feature>
<proteinExistence type="predicted"/>
<evidence type="ECO:0000256" key="2">
    <source>
        <dbReference type="ARBA" id="ARBA00022692"/>
    </source>
</evidence>
<reference evidence="8 9" key="1">
    <citation type="submission" date="2019-07" db="EMBL/GenBank/DDBJ databases">
        <title>Draft genome assembly of a fouling barnacle, Amphibalanus amphitrite (Darwin, 1854): The first reference genome for Thecostraca.</title>
        <authorList>
            <person name="Kim W."/>
        </authorList>
    </citation>
    <scope>NUCLEOTIDE SEQUENCE [LARGE SCALE GENOMIC DNA]</scope>
    <source>
        <strain evidence="8">SNU_AA5</strain>
        <tissue evidence="8">Soma without cirri and trophi</tissue>
    </source>
</reference>
<name>A0A6A4VBE6_AMPAM</name>